<evidence type="ECO:0000313" key="2">
    <source>
        <dbReference type="Proteomes" id="UP000790709"/>
    </source>
</evidence>
<dbReference type="Proteomes" id="UP000790709">
    <property type="component" value="Unassembled WGS sequence"/>
</dbReference>
<comment type="caution">
    <text evidence="1">The sequence shown here is derived from an EMBL/GenBank/DDBJ whole genome shotgun (WGS) entry which is preliminary data.</text>
</comment>
<sequence>MDKTKSKLAAFFDNDDEEPSFPQKTVDDQKLSQYAQGTVRKSRREKEKEAAEAKKREEEENAAKAYADFLDAFEGDDVSRRKAGANFVRASNDSKTPYVPPSKSAPESSSRSRGPFRRDDDEPPSPQHSAPKPKGKRAMDSFLEEIKREQASREARYSRTAHGRSVTALAAYDGQSGSKDRGDPETCNVFVANLPSNVTEQSLGTFFARHGPVGSVKIMWPRGEVASGPGGDMTASRRSKNAGLSGFVSFMKRKDAESALRELDGFEWGGSVLRVGWSKAVPMAPKPLYVAQRSRSRSRSGDRRDRGRSRSRSRSYEPARRRSRSHSVGARYRSSRRSRSRSWSHSRSPSRHRRRSYSRSRRYDSRSPRRRRSGSPSRRIVDEEEAAVTDGFIRAVAAEVRGHGSKYEENLKEWERNNPKYSFLTQRKHRRHAYYRGLVERDDIMNPEFDDEGYNSAYSTDSAEESEQERTRKSVLGKIARKRFEAMLRGLSGKRGELARCMTFSLEHAEAAREVADIIIASLLVDGTPVPRKVARLHLICDILHNSAAPVPSAWKFRQELQSRLGIVFDHFSTIYHSFPGRITAETFKKQITAVVDIWEDWIVFPPEFTAELRARLEGSTQAEQQPEEEQAGREATKAEPDFGSRFKATSFQPAQDPPEAITLEVSKGGNGEPMDEGSDVDGKPIDDVDGDPLDGDVDGVPVDDMDGIPMDDVDGIPMDDVDGTPMDDVDGDPMEEMDGVPVNANDIHGAPMGDDIDGAHVEV</sequence>
<proteinExistence type="predicted"/>
<keyword evidence="2" id="KW-1185">Reference proteome</keyword>
<accession>A0ACB8BKR5</accession>
<name>A0ACB8BKR5_9AGAM</name>
<gene>
    <name evidence="1" type="ORF">BV22DRAFT_1010205</name>
</gene>
<evidence type="ECO:0000313" key="1">
    <source>
        <dbReference type="EMBL" id="KAH7925955.1"/>
    </source>
</evidence>
<dbReference type="EMBL" id="MU266392">
    <property type="protein sequence ID" value="KAH7925955.1"/>
    <property type="molecule type" value="Genomic_DNA"/>
</dbReference>
<organism evidence="1 2">
    <name type="scientific">Leucogyrophana mollusca</name>
    <dbReference type="NCBI Taxonomy" id="85980"/>
    <lineage>
        <taxon>Eukaryota</taxon>
        <taxon>Fungi</taxon>
        <taxon>Dikarya</taxon>
        <taxon>Basidiomycota</taxon>
        <taxon>Agaricomycotina</taxon>
        <taxon>Agaricomycetes</taxon>
        <taxon>Agaricomycetidae</taxon>
        <taxon>Boletales</taxon>
        <taxon>Boletales incertae sedis</taxon>
        <taxon>Leucogyrophana</taxon>
    </lineage>
</organism>
<reference evidence="1" key="1">
    <citation type="journal article" date="2021" name="New Phytol.">
        <title>Evolutionary innovations through gain and loss of genes in the ectomycorrhizal Boletales.</title>
        <authorList>
            <person name="Wu G."/>
            <person name="Miyauchi S."/>
            <person name="Morin E."/>
            <person name="Kuo A."/>
            <person name="Drula E."/>
            <person name="Varga T."/>
            <person name="Kohler A."/>
            <person name="Feng B."/>
            <person name="Cao Y."/>
            <person name="Lipzen A."/>
            <person name="Daum C."/>
            <person name="Hundley H."/>
            <person name="Pangilinan J."/>
            <person name="Johnson J."/>
            <person name="Barry K."/>
            <person name="LaButti K."/>
            <person name="Ng V."/>
            <person name="Ahrendt S."/>
            <person name="Min B."/>
            <person name="Choi I.G."/>
            <person name="Park H."/>
            <person name="Plett J.M."/>
            <person name="Magnuson J."/>
            <person name="Spatafora J.W."/>
            <person name="Nagy L.G."/>
            <person name="Henrissat B."/>
            <person name="Grigoriev I.V."/>
            <person name="Yang Z.L."/>
            <person name="Xu J."/>
            <person name="Martin F.M."/>
        </authorList>
    </citation>
    <scope>NUCLEOTIDE SEQUENCE</scope>
    <source>
        <strain evidence="1">KUC20120723A-06</strain>
    </source>
</reference>
<protein>
    <submittedName>
        <fullName evidence="1">Uncharacterized protein</fullName>
    </submittedName>
</protein>